<reference evidence="2" key="1">
    <citation type="journal article" date="2019" name="Int. J. Syst. Evol. Microbiol.">
        <title>The Global Catalogue of Microorganisms (GCM) 10K type strain sequencing project: providing services to taxonomists for standard genome sequencing and annotation.</title>
        <authorList>
            <consortium name="The Broad Institute Genomics Platform"/>
            <consortium name="The Broad Institute Genome Sequencing Center for Infectious Disease"/>
            <person name="Wu L."/>
            <person name="Ma J."/>
        </authorList>
    </citation>
    <scope>NUCLEOTIDE SEQUENCE [LARGE SCALE GENOMIC DNA]</scope>
    <source>
        <strain evidence="2">CGMCC 4.1469</strain>
    </source>
</reference>
<accession>A0ABW1F5F0</accession>
<sequence>MRPTPRPYGRPAATLVLVGGHESRGARDLTDLAERAGALRAVPVGRELTRVVADALASGTEPVCVVPMTLGRDRALVTDTARAMQWLTRSAGAERVALAQPFGTITHLVGWLRVAAGARRDADALLVTAPSAGPDEDAELYRTGRLVRQFGTHRMVEVAFDDGDPDVPEGIDRCRRLGARRVARVPAGFDGPLLSIRAAAEVLHARTARALHLLGHGDNGIASALAGDHGHSHPHPH</sequence>
<dbReference type="Proteomes" id="UP001596067">
    <property type="component" value="Unassembled WGS sequence"/>
</dbReference>
<dbReference type="SUPFAM" id="SSF53800">
    <property type="entry name" value="Chelatase"/>
    <property type="match status" value="1"/>
</dbReference>
<protein>
    <submittedName>
        <fullName evidence="1">Sirohydrochlorin chelatase</fullName>
    </submittedName>
</protein>
<evidence type="ECO:0000313" key="2">
    <source>
        <dbReference type="Proteomes" id="UP001596067"/>
    </source>
</evidence>
<comment type="caution">
    <text evidence="1">The sequence shown here is derived from an EMBL/GenBank/DDBJ whole genome shotgun (WGS) entry which is preliminary data.</text>
</comment>
<evidence type="ECO:0000313" key="1">
    <source>
        <dbReference type="EMBL" id="MFC5889612.1"/>
    </source>
</evidence>
<gene>
    <name evidence="1" type="ORF">ACFP0N_32070</name>
</gene>
<name>A0ABW1F5F0_9ACTN</name>
<dbReference type="EMBL" id="JBHSOD010000060">
    <property type="protein sequence ID" value="MFC5889612.1"/>
    <property type="molecule type" value="Genomic_DNA"/>
</dbReference>
<dbReference type="RefSeq" id="WP_313761452.1">
    <property type="nucleotide sequence ID" value="NZ_JBHSOD010000060.1"/>
</dbReference>
<organism evidence="1 2">
    <name type="scientific">Kitasatospora aburaviensis</name>
    <dbReference type="NCBI Taxonomy" id="67265"/>
    <lineage>
        <taxon>Bacteria</taxon>
        <taxon>Bacillati</taxon>
        <taxon>Actinomycetota</taxon>
        <taxon>Actinomycetes</taxon>
        <taxon>Kitasatosporales</taxon>
        <taxon>Streptomycetaceae</taxon>
        <taxon>Kitasatospora</taxon>
    </lineage>
</organism>
<keyword evidence="2" id="KW-1185">Reference proteome</keyword>
<proteinExistence type="predicted"/>